<keyword evidence="1" id="KW-0472">Membrane</keyword>
<dbReference type="Pfam" id="PF14808">
    <property type="entry name" value="TMEM164"/>
    <property type="match status" value="1"/>
</dbReference>
<feature type="transmembrane region" description="Helical" evidence="1">
    <location>
        <begin position="138"/>
        <end position="156"/>
    </location>
</feature>
<proteinExistence type="predicted"/>
<organism evidence="2 3">
    <name type="scientific">Aminicella lysinilytica</name>
    <dbReference type="NCBI Taxonomy" id="433323"/>
    <lineage>
        <taxon>Bacteria</taxon>
        <taxon>Bacillati</taxon>
        <taxon>Bacillota</taxon>
        <taxon>Clostridia</taxon>
        <taxon>Peptostreptococcales</taxon>
        <taxon>Anaerovoracaceae</taxon>
        <taxon>Aminicella</taxon>
    </lineage>
</organism>
<dbReference type="AlphaFoldDB" id="A0A4V3CRL7"/>
<dbReference type="OrthoDB" id="9813172at2"/>
<protein>
    <submittedName>
        <fullName evidence="2">Putative integral membrane protein (TIGR02206 family)</fullName>
    </submittedName>
</protein>
<keyword evidence="3" id="KW-1185">Reference proteome</keyword>
<feature type="transmembrane region" description="Helical" evidence="1">
    <location>
        <begin position="83"/>
        <end position="102"/>
    </location>
</feature>
<feature type="transmembrane region" description="Helical" evidence="1">
    <location>
        <begin position="168"/>
        <end position="193"/>
    </location>
</feature>
<dbReference type="Proteomes" id="UP000295500">
    <property type="component" value="Unassembled WGS sequence"/>
</dbReference>
<sequence length="263" mass="30233">MKQLFEHMTRLDYDEVFNNLSIGHIFVCIAFVIGFIWMFRRSGDILKMPIFEAVEKVMVFVIIGAQGIYYYWYFVLGAGGDPYPLYICRIAGILICLTYFVHIKPLEDFSIMACIYGGIMAVFFSSPKPFAFPHITRWAYFTMHIGMTYVALLRIVHYHRLIGKKELWNALIVNTVAVIGVLITDIVMGWNYMFLMHIQLPDMPVLAALHVPDIINSTPWITCPVAFIGYTFGTYAAWLFASWMSRKALRMGFQVALEQATDV</sequence>
<dbReference type="RefSeq" id="WP_133528424.1">
    <property type="nucleotide sequence ID" value="NZ_CALCQM010000057.1"/>
</dbReference>
<reference evidence="2 3" key="1">
    <citation type="submission" date="2019-03" db="EMBL/GenBank/DDBJ databases">
        <title>Genomic Encyclopedia of Type Strains, Phase IV (KMG-IV): sequencing the most valuable type-strain genomes for metagenomic binning, comparative biology and taxonomic classification.</title>
        <authorList>
            <person name="Goeker M."/>
        </authorList>
    </citation>
    <scope>NUCLEOTIDE SEQUENCE [LARGE SCALE GENOMIC DNA]</scope>
    <source>
        <strain evidence="2 3">DSM 28287</strain>
    </source>
</reference>
<keyword evidence="1" id="KW-0812">Transmembrane</keyword>
<feature type="transmembrane region" description="Helical" evidence="1">
    <location>
        <begin position="51"/>
        <end position="71"/>
    </location>
</feature>
<keyword evidence="1" id="KW-1133">Transmembrane helix</keyword>
<feature type="transmembrane region" description="Helical" evidence="1">
    <location>
        <begin position="219"/>
        <end position="241"/>
    </location>
</feature>
<evidence type="ECO:0000313" key="3">
    <source>
        <dbReference type="Proteomes" id="UP000295500"/>
    </source>
</evidence>
<evidence type="ECO:0000256" key="1">
    <source>
        <dbReference type="SAM" id="Phobius"/>
    </source>
</evidence>
<name>A0A4V3CRL7_9FIRM</name>
<feature type="transmembrane region" description="Helical" evidence="1">
    <location>
        <begin position="20"/>
        <end position="39"/>
    </location>
</feature>
<gene>
    <name evidence="2" type="ORF">EV211_11635</name>
</gene>
<feature type="transmembrane region" description="Helical" evidence="1">
    <location>
        <begin position="109"/>
        <end position="126"/>
    </location>
</feature>
<accession>A0A4V3CRL7</accession>
<evidence type="ECO:0000313" key="2">
    <source>
        <dbReference type="EMBL" id="TDP56372.1"/>
    </source>
</evidence>
<comment type="caution">
    <text evidence="2">The sequence shown here is derived from an EMBL/GenBank/DDBJ whole genome shotgun (WGS) entry which is preliminary data.</text>
</comment>
<dbReference type="EMBL" id="SNXO01000016">
    <property type="protein sequence ID" value="TDP56372.1"/>
    <property type="molecule type" value="Genomic_DNA"/>
</dbReference>